<dbReference type="RefSeq" id="WP_141718679.1">
    <property type="nucleotide sequence ID" value="NZ_CABWIL020000025.1"/>
</dbReference>
<evidence type="ECO:0000256" key="1">
    <source>
        <dbReference type="SAM" id="MobiDB-lite"/>
    </source>
</evidence>
<name>A0A6J5JI52_9BURK</name>
<gene>
    <name evidence="2" type="ORF">BLA3211_06136</name>
</gene>
<dbReference type="GeneID" id="61526715"/>
<feature type="region of interest" description="Disordered" evidence="1">
    <location>
        <begin position="274"/>
        <end position="320"/>
    </location>
</feature>
<feature type="compositionally biased region" description="Basic and acidic residues" evidence="1">
    <location>
        <begin position="279"/>
        <end position="296"/>
    </location>
</feature>
<protein>
    <submittedName>
        <fullName evidence="2">Uncharacterized protein</fullName>
    </submittedName>
</protein>
<proteinExistence type="predicted"/>
<sequence length="320" mass="35718">MGAMKEMAGQGTQARINTGFQDGISVIPDPEHGRYVIEAPYDYDVNFVFKGKNKDGSKFAEELDTGGKKKTMFAVGLDALASEEDIKNFNFKVRDARTAFSRKERDMQAVIDRKELMLSEMAIDKGVTSPTVVLQFGVPTEKVKDEQGNVIKDERTGKDKVAPSRIGGEIIGYIKGQDGKLTNEQGSYYVLFGDTQGKDEIRFLRAIPTSNLLAPGEFAKRDEVIAQKFPVGSMKYVEFDEKWKASKINEYKPRNKDIEKTEFAKAEERLKQLAIQSKAPEDKADKAIDQLAEKSSKTKPATKSKGKAASKEKEFDDIPF</sequence>
<dbReference type="Proteomes" id="UP000494301">
    <property type="component" value="Unassembled WGS sequence"/>
</dbReference>
<feature type="compositionally biased region" description="Basic and acidic residues" evidence="1">
    <location>
        <begin position="309"/>
        <end position="320"/>
    </location>
</feature>
<organism evidence="2 3">
    <name type="scientific">Burkholderia aenigmatica</name>
    <dbReference type="NCBI Taxonomy" id="2015348"/>
    <lineage>
        <taxon>Bacteria</taxon>
        <taxon>Pseudomonadati</taxon>
        <taxon>Pseudomonadota</taxon>
        <taxon>Betaproteobacteria</taxon>
        <taxon>Burkholderiales</taxon>
        <taxon>Burkholderiaceae</taxon>
        <taxon>Burkholderia</taxon>
        <taxon>Burkholderia cepacia complex</taxon>
    </lineage>
</organism>
<dbReference type="EMBL" id="CABWIL020000025">
    <property type="protein sequence ID" value="CAB3970821.1"/>
    <property type="molecule type" value="Genomic_DNA"/>
</dbReference>
<evidence type="ECO:0000313" key="2">
    <source>
        <dbReference type="EMBL" id="CAB3970821.1"/>
    </source>
</evidence>
<dbReference type="AlphaFoldDB" id="A0A6J5JI52"/>
<accession>A0A6J5JI52</accession>
<reference evidence="2 3" key="1">
    <citation type="submission" date="2020-04" db="EMBL/GenBank/DDBJ databases">
        <authorList>
            <person name="Depoorter E."/>
        </authorList>
    </citation>
    <scope>NUCLEOTIDE SEQUENCE [LARGE SCALE GENOMIC DNA]</scope>
    <source>
        <strain evidence="2 3">BCC0217</strain>
    </source>
</reference>
<evidence type="ECO:0000313" key="3">
    <source>
        <dbReference type="Proteomes" id="UP000494301"/>
    </source>
</evidence>